<evidence type="ECO:0000313" key="12">
    <source>
        <dbReference type="EMBL" id="RMA64487.1"/>
    </source>
</evidence>
<dbReference type="PANTHER" id="PTHR42902:SF1">
    <property type="entry name" value="MALATE SYNTHASE 1-RELATED"/>
    <property type="match status" value="1"/>
</dbReference>
<comment type="pathway">
    <text evidence="8">Carbohydrate metabolism; glyoxylate cycle; (S)-malate from isocitrate: step 2/2.</text>
</comment>
<evidence type="ECO:0000256" key="1">
    <source>
        <dbReference type="ARBA" id="ARBA00006394"/>
    </source>
</evidence>
<dbReference type="InterPro" id="IPR019830">
    <property type="entry name" value="Malate_synthase_CS"/>
</dbReference>
<evidence type="ECO:0000259" key="10">
    <source>
        <dbReference type="Pfam" id="PF20656"/>
    </source>
</evidence>
<dbReference type="FunFam" id="3.20.20.360:FF:000001">
    <property type="entry name" value="Malate synthase"/>
    <property type="match status" value="1"/>
</dbReference>
<dbReference type="Pfam" id="PF20659">
    <property type="entry name" value="MS_C"/>
    <property type="match status" value="1"/>
</dbReference>
<dbReference type="InterPro" id="IPR044856">
    <property type="entry name" value="Malate_synth_C_sf"/>
</dbReference>
<dbReference type="GO" id="GO:0006097">
    <property type="term" value="P:glyoxylate cycle"/>
    <property type="evidence" value="ECO:0007669"/>
    <property type="project" value="UniProtKB-UniPathway"/>
</dbReference>
<dbReference type="GO" id="GO:0004474">
    <property type="term" value="F:malate synthase activity"/>
    <property type="evidence" value="ECO:0007669"/>
    <property type="project" value="UniProtKB-EC"/>
</dbReference>
<keyword evidence="5 8" id="KW-0808">Transferase</keyword>
<gene>
    <name evidence="12" type="ORF">BXY75_1363</name>
</gene>
<comment type="caution">
    <text evidence="12">The sequence shown here is derived from an EMBL/GenBank/DDBJ whole genome shotgun (WGS) entry which is preliminary data.</text>
</comment>
<dbReference type="Gene3D" id="3.20.20.360">
    <property type="entry name" value="Malate synthase, domain 3"/>
    <property type="match status" value="1"/>
</dbReference>
<dbReference type="NCBIfam" id="TIGR01344">
    <property type="entry name" value="malate_syn_A"/>
    <property type="match status" value="1"/>
</dbReference>
<dbReference type="PANTHER" id="PTHR42902">
    <property type="entry name" value="MALATE SYNTHASE"/>
    <property type="match status" value="1"/>
</dbReference>
<evidence type="ECO:0000259" key="9">
    <source>
        <dbReference type="Pfam" id="PF01274"/>
    </source>
</evidence>
<dbReference type="InterPro" id="IPR048355">
    <property type="entry name" value="MS_C"/>
</dbReference>
<dbReference type="SUPFAM" id="SSF51645">
    <property type="entry name" value="Malate synthase G"/>
    <property type="match status" value="1"/>
</dbReference>
<comment type="catalytic activity">
    <reaction evidence="6 8">
        <text>glyoxylate + acetyl-CoA + H2O = (S)-malate + CoA + H(+)</text>
        <dbReference type="Rhea" id="RHEA:18181"/>
        <dbReference type="ChEBI" id="CHEBI:15377"/>
        <dbReference type="ChEBI" id="CHEBI:15378"/>
        <dbReference type="ChEBI" id="CHEBI:15589"/>
        <dbReference type="ChEBI" id="CHEBI:36655"/>
        <dbReference type="ChEBI" id="CHEBI:57287"/>
        <dbReference type="ChEBI" id="CHEBI:57288"/>
        <dbReference type="EC" id="2.3.3.9"/>
    </reaction>
</comment>
<organism evidence="12 13">
    <name type="scientific">Ulvibacter antarcticus</name>
    <dbReference type="NCBI Taxonomy" id="442714"/>
    <lineage>
        <taxon>Bacteria</taxon>
        <taxon>Pseudomonadati</taxon>
        <taxon>Bacteroidota</taxon>
        <taxon>Flavobacteriia</taxon>
        <taxon>Flavobacteriales</taxon>
        <taxon>Flavobacteriaceae</taxon>
        <taxon>Ulvibacter</taxon>
    </lineage>
</organism>
<sequence>MSFIINQHKLSFSDKVSNYYSEILTNEALDFLTALHEKFNDQRLELLERRVVEQQLFDTGKKPKFLSETKSVREKDWKAGSTPSDLQDRRVEITGPVDRKMIINALNSGANTFMADLEDSTSPTWENVMQGQINLRDAVNGTITLKNVLKDKIYTLNPTTATLLVRPRGWHLEEKHLLVNNELVSASLIDFGLYFFINAKRLIENGSAPYFYLPKLEHHLEARLWNEVFEFAQDYMEIPVGTIKATVLVETITASFQLDEIIFELKDHIVGLNCGRWDYIFSYIKKLKAHNINIPDRAEVTMQSPFMKAYSLRVIQVCHRRGIHAIGGMAAQIPIKGDDEANEAAFEKVRRDKLAEVKNGHDGTWVAHPALVVLAKDIFDEYMSEPNQIHKQIEGLTITEADLLEEPEGVVTEKGIRININVGVLYILSWLNGNGAAALYNLMEDAATAEICRAQLWQWLHNEVTLEDGRVFNIDLYHELFLSELIVVKDYIALYKIRDGNLEVALQLFEDLVVSEEFKDFLTTDAYEFL</sequence>
<dbReference type="CDD" id="cd00727">
    <property type="entry name" value="malate_synt_A"/>
    <property type="match status" value="1"/>
</dbReference>
<proteinExistence type="inferred from homology"/>
<accession>A0A3L9YXD5</accession>
<evidence type="ECO:0000256" key="4">
    <source>
        <dbReference type="ARBA" id="ARBA00022532"/>
    </source>
</evidence>
<dbReference type="UniPathway" id="UPA00703">
    <property type="reaction ID" value="UER00720"/>
</dbReference>
<evidence type="ECO:0000313" key="13">
    <source>
        <dbReference type="Proteomes" id="UP000271339"/>
    </source>
</evidence>
<dbReference type="OrthoDB" id="9768429at2"/>
<feature type="active site" description="Proton donor" evidence="7">
    <location>
        <position position="445"/>
    </location>
</feature>
<dbReference type="Pfam" id="PF20656">
    <property type="entry name" value="MS_N"/>
    <property type="match status" value="1"/>
</dbReference>
<dbReference type="FunFam" id="1.20.1220.12:FF:000001">
    <property type="entry name" value="Malate synthase"/>
    <property type="match status" value="1"/>
</dbReference>
<feature type="active site" description="Proton acceptor" evidence="7">
    <location>
        <position position="166"/>
    </location>
</feature>
<keyword evidence="4 8" id="KW-0816">Tricarboxylic acid cycle</keyword>
<dbReference type="Gene3D" id="1.20.1220.12">
    <property type="entry name" value="Malate synthase, domain III"/>
    <property type="match status" value="1"/>
</dbReference>
<evidence type="ECO:0000256" key="5">
    <source>
        <dbReference type="ARBA" id="ARBA00022679"/>
    </source>
</evidence>
<evidence type="ECO:0000256" key="2">
    <source>
        <dbReference type="ARBA" id="ARBA00012636"/>
    </source>
</evidence>
<protein>
    <recommendedName>
        <fullName evidence="2 8">Malate synthase</fullName>
        <ecNumber evidence="2 8">2.3.3.9</ecNumber>
    </recommendedName>
</protein>
<dbReference type="InterPro" id="IPR046363">
    <property type="entry name" value="MS_N_TIM-barrel_dom"/>
</dbReference>
<dbReference type="InterPro" id="IPR048356">
    <property type="entry name" value="MS_N"/>
</dbReference>
<dbReference type="EC" id="2.3.3.9" evidence="2 8"/>
<evidence type="ECO:0000256" key="7">
    <source>
        <dbReference type="PIRSR" id="PIRSR001363-1"/>
    </source>
</evidence>
<evidence type="ECO:0000259" key="11">
    <source>
        <dbReference type="Pfam" id="PF20659"/>
    </source>
</evidence>
<dbReference type="PROSITE" id="PS00510">
    <property type="entry name" value="MALATE_SYNTHASE"/>
    <property type="match status" value="1"/>
</dbReference>
<keyword evidence="13" id="KW-1185">Reference proteome</keyword>
<evidence type="ECO:0000256" key="3">
    <source>
        <dbReference type="ARBA" id="ARBA00022435"/>
    </source>
</evidence>
<evidence type="ECO:0000256" key="6">
    <source>
        <dbReference type="ARBA" id="ARBA00047918"/>
    </source>
</evidence>
<dbReference type="RefSeq" id="WP_121906932.1">
    <property type="nucleotide sequence ID" value="NZ_REFC01000012.1"/>
</dbReference>
<dbReference type="PIRSF" id="PIRSF001363">
    <property type="entry name" value="Malate_synth"/>
    <property type="match status" value="1"/>
</dbReference>
<dbReference type="EMBL" id="REFC01000012">
    <property type="protein sequence ID" value="RMA64487.1"/>
    <property type="molecule type" value="Genomic_DNA"/>
</dbReference>
<feature type="domain" description="Malate synthase C-terminal" evidence="11">
    <location>
        <begin position="411"/>
        <end position="528"/>
    </location>
</feature>
<dbReference type="AlphaFoldDB" id="A0A3L9YXD5"/>
<dbReference type="Pfam" id="PF01274">
    <property type="entry name" value="MS_TIM-barrel"/>
    <property type="match status" value="1"/>
</dbReference>
<dbReference type="InterPro" id="IPR006252">
    <property type="entry name" value="Malate_synthA"/>
</dbReference>
<name>A0A3L9YXD5_9FLAO</name>
<comment type="similarity">
    <text evidence="1 8">Belongs to the malate synthase family.</text>
</comment>
<dbReference type="InterPro" id="IPR001465">
    <property type="entry name" value="Malate_synthase_TIM"/>
</dbReference>
<reference evidence="12 13" key="1">
    <citation type="submission" date="2018-10" db="EMBL/GenBank/DDBJ databases">
        <title>Genomic Encyclopedia of Archaeal and Bacterial Type Strains, Phase II (KMG-II): from individual species to whole genera.</title>
        <authorList>
            <person name="Goeker M."/>
        </authorList>
    </citation>
    <scope>NUCLEOTIDE SEQUENCE [LARGE SCALE GENOMIC DNA]</scope>
    <source>
        <strain evidence="12 13">DSM 23424</strain>
    </source>
</reference>
<feature type="domain" description="Malate synthase TIM barrel" evidence="9">
    <location>
        <begin position="162"/>
        <end position="405"/>
    </location>
</feature>
<dbReference type="GO" id="GO:0005737">
    <property type="term" value="C:cytoplasm"/>
    <property type="evidence" value="ECO:0007669"/>
    <property type="project" value="TreeGrafter"/>
</dbReference>
<feature type="domain" description="Malate synthase N-terminal" evidence="10">
    <location>
        <begin position="11"/>
        <end position="70"/>
    </location>
</feature>
<dbReference type="Proteomes" id="UP000271339">
    <property type="component" value="Unassembled WGS sequence"/>
</dbReference>
<keyword evidence="3 8" id="KW-0329">Glyoxylate bypass</keyword>
<dbReference type="InterPro" id="IPR011076">
    <property type="entry name" value="Malate_synth_sf"/>
</dbReference>
<evidence type="ECO:0000256" key="8">
    <source>
        <dbReference type="RuleBase" id="RU000555"/>
    </source>
</evidence>
<dbReference type="GO" id="GO:0006099">
    <property type="term" value="P:tricarboxylic acid cycle"/>
    <property type="evidence" value="ECO:0007669"/>
    <property type="project" value="UniProtKB-KW"/>
</dbReference>